<dbReference type="Proteomes" id="UP000236569">
    <property type="component" value="Unassembled WGS sequence"/>
</dbReference>
<dbReference type="PANTHER" id="PTHR39337:SF1">
    <property type="entry name" value="BLR5642 PROTEIN"/>
    <property type="match status" value="1"/>
</dbReference>
<dbReference type="RefSeq" id="WP_103129316.1">
    <property type="nucleotide sequence ID" value="NZ_BFAG01000006.1"/>
</dbReference>
<dbReference type="AlphaFoldDB" id="A0A2I9DLQ0"/>
<keyword evidence="2" id="KW-1185">Reference proteome</keyword>
<dbReference type="PANTHER" id="PTHR39337">
    <property type="entry name" value="BLR5642 PROTEIN"/>
    <property type="match status" value="1"/>
</dbReference>
<organism evidence="1 2">
    <name type="scientific">Deinococcus aerius</name>
    <dbReference type="NCBI Taxonomy" id="200253"/>
    <lineage>
        <taxon>Bacteria</taxon>
        <taxon>Thermotogati</taxon>
        <taxon>Deinococcota</taxon>
        <taxon>Deinococci</taxon>
        <taxon>Deinococcales</taxon>
        <taxon>Deinococcaceae</taxon>
        <taxon>Deinococcus</taxon>
    </lineage>
</organism>
<dbReference type="InterPro" id="IPR007438">
    <property type="entry name" value="DUF488"/>
</dbReference>
<reference evidence="2" key="1">
    <citation type="submission" date="2018-01" db="EMBL/GenBank/DDBJ databases">
        <title>Draft Genome Sequence of the Radioresistant Bacterium Deinococcus aerius TR0125, Isolated from the Higher Atmosphere above Japan.</title>
        <authorList>
            <person name="Satoh K."/>
            <person name="Arai H."/>
            <person name="Sanzen T."/>
            <person name="Kawaguchi Y."/>
            <person name="Hayashi H."/>
            <person name="Yokobori S."/>
            <person name="Yamagishi A."/>
            <person name="Oono Y."/>
            <person name="Narumi I."/>
        </authorList>
    </citation>
    <scope>NUCLEOTIDE SEQUENCE [LARGE SCALE GENOMIC DNA]</scope>
    <source>
        <strain evidence="2">TR0125</strain>
    </source>
</reference>
<sequence>MTPPPLLTLGYEGADLDAFLGTLSGHSVTLLVDTRERAQSRRRGYSKTALGLALKERGIGYLHLRALGTPPSLRKEYRLSGDFGLLERGYNAHLATQGEALDQLGELATRERVCLLCFEADPGACHRSLIARRLQTLGLVGEVEHLHVPGQSSLSL</sequence>
<proteinExistence type="predicted"/>
<protein>
    <recommendedName>
        <fullName evidence="3">DUF488 domain-containing protein</fullName>
    </recommendedName>
</protein>
<accession>A0A2I9DLQ0</accession>
<comment type="caution">
    <text evidence="1">The sequence shown here is derived from an EMBL/GenBank/DDBJ whole genome shotgun (WGS) entry which is preliminary data.</text>
</comment>
<dbReference type="Pfam" id="PF04343">
    <property type="entry name" value="DUF488"/>
    <property type="match status" value="1"/>
</dbReference>
<evidence type="ECO:0008006" key="3">
    <source>
        <dbReference type="Google" id="ProtNLM"/>
    </source>
</evidence>
<dbReference type="EMBL" id="BFAG01000006">
    <property type="protein sequence ID" value="GBF05911.1"/>
    <property type="molecule type" value="Genomic_DNA"/>
</dbReference>
<dbReference type="OrthoDB" id="9789109at2"/>
<name>A0A2I9DLQ0_9DEIO</name>
<evidence type="ECO:0000313" key="1">
    <source>
        <dbReference type="EMBL" id="GBF05911.1"/>
    </source>
</evidence>
<gene>
    <name evidence="1" type="ORF">DAERI_060171</name>
</gene>
<evidence type="ECO:0000313" key="2">
    <source>
        <dbReference type="Proteomes" id="UP000236569"/>
    </source>
</evidence>